<sequence>MKDFLKNKKIPTILGILILVIGIAAGVFLVQSRQLFRLRASPEINPKDIRITNISDSAFSVSWTTDKETQGFVIWGENESLLDKTAATNINYSSNTHYINIYGLNPETTYFFRINSDGKEFDNNNIPWKVATGNKITTPPESIVVSGSILTSSGTPAKNAIVYAQISGNSMLSTLTSENGNWLIPISSARTQDLKSYVQIDKTSSVVDITIHAGPLGVSFAQIYPESANPVPEITLGQVYDFKNLVPNQDTQIPDAEIGLPEDSTKSSGFSVPSESTESDTDVTLNSLNEGEVISTNEPEFFGEGPVGTEITITIESDPVSDNLIVGSGGDWNWSPPQGLSEGTHQVTISWRDAQGFLRTITRSFIVQAQEGPAFVATPSATPTTTKAPSATPTNTLTPTPTVQITGTPSPTKTPTPTSTPTKTPTPTKVASQAGLPDAGTSTPTILLILLAVSSLTFGALLFSLSLKKTKKPISS</sequence>
<dbReference type="SUPFAM" id="SSF49363">
    <property type="entry name" value="Purple acid phosphatase, N-terminal domain"/>
    <property type="match status" value="1"/>
</dbReference>
<feature type="domain" description="Fibronectin type-III" evidence="3">
    <location>
        <begin position="45"/>
        <end position="141"/>
    </location>
</feature>
<feature type="region of interest" description="Disordered" evidence="1">
    <location>
        <begin position="253"/>
        <end position="282"/>
    </location>
</feature>
<dbReference type="InterPro" id="IPR008963">
    <property type="entry name" value="Purple_acid_Pase-like_N"/>
</dbReference>
<dbReference type="Proteomes" id="UP000177053">
    <property type="component" value="Unassembled WGS sequence"/>
</dbReference>
<accession>A0A1F7X9U2</accession>
<dbReference type="GO" id="GO:0046872">
    <property type="term" value="F:metal ion binding"/>
    <property type="evidence" value="ECO:0007669"/>
    <property type="project" value="InterPro"/>
</dbReference>
<dbReference type="InterPro" id="IPR003961">
    <property type="entry name" value="FN3_dom"/>
</dbReference>
<dbReference type="InterPro" id="IPR044016">
    <property type="entry name" value="Big_13"/>
</dbReference>
<feature type="transmembrane region" description="Helical" evidence="2">
    <location>
        <begin position="446"/>
        <end position="467"/>
    </location>
</feature>
<dbReference type="InterPro" id="IPR013783">
    <property type="entry name" value="Ig-like_fold"/>
</dbReference>
<dbReference type="PROSITE" id="PS50853">
    <property type="entry name" value="FN3"/>
    <property type="match status" value="1"/>
</dbReference>
<feature type="compositionally biased region" description="Polar residues" evidence="1">
    <location>
        <begin position="266"/>
        <end position="282"/>
    </location>
</feature>
<dbReference type="Gene3D" id="2.60.40.380">
    <property type="entry name" value="Purple acid phosphatase-like, N-terminal"/>
    <property type="match status" value="1"/>
</dbReference>
<feature type="transmembrane region" description="Helical" evidence="2">
    <location>
        <begin position="12"/>
        <end position="30"/>
    </location>
</feature>
<gene>
    <name evidence="4" type="ORF">A2Z22_04960</name>
</gene>
<evidence type="ECO:0000256" key="2">
    <source>
        <dbReference type="SAM" id="Phobius"/>
    </source>
</evidence>
<dbReference type="EMBL" id="MGFS01000012">
    <property type="protein sequence ID" value="OGM11723.1"/>
    <property type="molecule type" value="Genomic_DNA"/>
</dbReference>
<dbReference type="GO" id="GO:0003993">
    <property type="term" value="F:acid phosphatase activity"/>
    <property type="evidence" value="ECO:0007669"/>
    <property type="project" value="InterPro"/>
</dbReference>
<name>A0A1F7X9U2_9BACT</name>
<evidence type="ECO:0000259" key="3">
    <source>
        <dbReference type="PROSITE" id="PS50853"/>
    </source>
</evidence>
<comment type="caution">
    <text evidence="4">The sequence shown here is derived from an EMBL/GenBank/DDBJ whole genome shotgun (WGS) entry which is preliminary data.</text>
</comment>
<feature type="compositionally biased region" description="Low complexity" evidence="1">
    <location>
        <begin position="376"/>
        <end position="429"/>
    </location>
</feature>
<proteinExistence type="predicted"/>
<evidence type="ECO:0000256" key="1">
    <source>
        <dbReference type="SAM" id="MobiDB-lite"/>
    </source>
</evidence>
<keyword evidence="2" id="KW-1133">Transmembrane helix</keyword>
<dbReference type="InterPro" id="IPR015914">
    <property type="entry name" value="PAPs_N"/>
</dbReference>
<evidence type="ECO:0000313" key="5">
    <source>
        <dbReference type="Proteomes" id="UP000177053"/>
    </source>
</evidence>
<keyword evidence="2" id="KW-0812">Transmembrane</keyword>
<feature type="region of interest" description="Disordered" evidence="1">
    <location>
        <begin position="376"/>
        <end position="437"/>
    </location>
</feature>
<protein>
    <recommendedName>
        <fullName evidence="3">Fibronectin type-III domain-containing protein</fullName>
    </recommendedName>
</protein>
<dbReference type="CDD" id="cd00063">
    <property type="entry name" value="FN3"/>
    <property type="match status" value="1"/>
</dbReference>
<dbReference type="Gene3D" id="2.60.40.10">
    <property type="entry name" value="Immunoglobulins"/>
    <property type="match status" value="1"/>
</dbReference>
<organism evidence="4 5">
    <name type="scientific">Candidatus Woesebacteria bacterium RBG_16_34_12</name>
    <dbReference type="NCBI Taxonomy" id="1802480"/>
    <lineage>
        <taxon>Bacteria</taxon>
        <taxon>Candidatus Woeseibacteriota</taxon>
    </lineage>
</organism>
<dbReference type="Pfam" id="PF19077">
    <property type="entry name" value="Big_13"/>
    <property type="match status" value="1"/>
</dbReference>
<evidence type="ECO:0000313" key="4">
    <source>
        <dbReference type="EMBL" id="OGM11723.1"/>
    </source>
</evidence>
<reference evidence="4 5" key="1">
    <citation type="journal article" date="2016" name="Nat. Commun.">
        <title>Thousands of microbial genomes shed light on interconnected biogeochemical processes in an aquifer system.</title>
        <authorList>
            <person name="Anantharaman K."/>
            <person name="Brown C.T."/>
            <person name="Hug L.A."/>
            <person name="Sharon I."/>
            <person name="Castelle C.J."/>
            <person name="Probst A.J."/>
            <person name="Thomas B.C."/>
            <person name="Singh A."/>
            <person name="Wilkins M.J."/>
            <person name="Karaoz U."/>
            <person name="Brodie E.L."/>
            <person name="Williams K.H."/>
            <person name="Hubbard S.S."/>
            <person name="Banfield J.F."/>
        </authorList>
    </citation>
    <scope>NUCLEOTIDE SEQUENCE [LARGE SCALE GENOMIC DNA]</scope>
</reference>
<dbReference type="Pfam" id="PF16656">
    <property type="entry name" value="Pur_ac_phosph_N"/>
    <property type="match status" value="1"/>
</dbReference>
<dbReference type="AlphaFoldDB" id="A0A1F7X9U2"/>
<keyword evidence="2" id="KW-0472">Membrane</keyword>